<keyword evidence="3" id="KW-1185">Reference proteome</keyword>
<dbReference type="NCBIfam" id="TIGR01615">
    <property type="entry name" value="A_thal_3542"/>
    <property type="match status" value="1"/>
</dbReference>
<gene>
    <name evidence="2" type="ORF">AXF42_Ash011552</name>
</gene>
<evidence type="ECO:0000313" key="2">
    <source>
        <dbReference type="EMBL" id="PKA64950.1"/>
    </source>
</evidence>
<dbReference type="PANTHER" id="PTHR31579:SF1">
    <property type="entry name" value="OS03G0796600 PROTEIN"/>
    <property type="match status" value="1"/>
</dbReference>
<dbReference type="EMBL" id="KZ451899">
    <property type="protein sequence ID" value="PKA64950.1"/>
    <property type="molecule type" value="Genomic_DNA"/>
</dbReference>
<feature type="region of interest" description="Disordered" evidence="1">
    <location>
        <begin position="1"/>
        <end position="34"/>
    </location>
</feature>
<organism evidence="2 3">
    <name type="scientific">Apostasia shenzhenica</name>
    <dbReference type="NCBI Taxonomy" id="1088818"/>
    <lineage>
        <taxon>Eukaryota</taxon>
        <taxon>Viridiplantae</taxon>
        <taxon>Streptophyta</taxon>
        <taxon>Embryophyta</taxon>
        <taxon>Tracheophyta</taxon>
        <taxon>Spermatophyta</taxon>
        <taxon>Magnoliopsida</taxon>
        <taxon>Liliopsida</taxon>
        <taxon>Asparagales</taxon>
        <taxon>Orchidaceae</taxon>
        <taxon>Apostasioideae</taxon>
        <taxon>Apostasia</taxon>
    </lineage>
</organism>
<name>A0A2I0BAY6_9ASPA</name>
<dbReference type="InterPro" id="IPR006502">
    <property type="entry name" value="PDDEXK-like"/>
</dbReference>
<accession>A0A2I0BAY6</accession>
<feature type="compositionally biased region" description="Polar residues" evidence="1">
    <location>
        <begin position="13"/>
        <end position="30"/>
    </location>
</feature>
<evidence type="ECO:0000256" key="1">
    <source>
        <dbReference type="SAM" id="MobiDB-lite"/>
    </source>
</evidence>
<evidence type="ECO:0000313" key="3">
    <source>
        <dbReference type="Proteomes" id="UP000236161"/>
    </source>
</evidence>
<sequence length="408" mass="44046">MPFQTKVQPAESKGSSARNDPAKSTTSGGSKSRLKRLFERQFPSVLRIASSEKLAVTGEGRVGDRDDGGGGDQEPTSVCLDRMVLSFMEDSNDKSSAAAAARCSRNRCNCFNGNCDDSSDDEIDGDAVMIAAGHTSDDSEILKGLVPCASIRERNLLADVSKIVEKIKTGKGRADSWKIAADGLRSLGYDASVCKSLWEKTPMIPAARYVRRAGEYEYVDVIIDGQRFLLDVDFRSEFEIARSTKNYRELLQLLPPIFVGKADRLEQIVSVVSEAARQSLKKKGLHFPPWRKTEYMRAKWLSPYHRAFTTSSDGDCATISRSRKGEGVDSAALCPISPVNYFTAGEFKVRLGDGGVSTGGEAQGKSTAVLSPWQPPVVKTKASAPAKGAMVVAGLASVLGENPASPNF</sequence>
<protein>
    <submittedName>
        <fullName evidence="2">Uncharacterized protein</fullName>
    </submittedName>
</protein>
<dbReference type="OrthoDB" id="691424at2759"/>
<dbReference type="PANTHER" id="PTHR31579">
    <property type="entry name" value="OS03G0796600 PROTEIN"/>
    <property type="match status" value="1"/>
</dbReference>
<dbReference type="Pfam" id="PF04720">
    <property type="entry name" value="PDDEXK_6"/>
    <property type="match status" value="1"/>
</dbReference>
<dbReference type="AlphaFoldDB" id="A0A2I0BAY6"/>
<dbReference type="Proteomes" id="UP000236161">
    <property type="component" value="Unassembled WGS sequence"/>
</dbReference>
<reference evidence="2 3" key="1">
    <citation type="journal article" date="2017" name="Nature">
        <title>The Apostasia genome and the evolution of orchids.</title>
        <authorList>
            <person name="Zhang G.Q."/>
            <person name="Liu K.W."/>
            <person name="Li Z."/>
            <person name="Lohaus R."/>
            <person name="Hsiao Y.Y."/>
            <person name="Niu S.C."/>
            <person name="Wang J.Y."/>
            <person name="Lin Y.C."/>
            <person name="Xu Q."/>
            <person name="Chen L.J."/>
            <person name="Yoshida K."/>
            <person name="Fujiwara S."/>
            <person name="Wang Z.W."/>
            <person name="Zhang Y.Q."/>
            <person name="Mitsuda N."/>
            <person name="Wang M."/>
            <person name="Liu G.H."/>
            <person name="Pecoraro L."/>
            <person name="Huang H.X."/>
            <person name="Xiao X.J."/>
            <person name="Lin M."/>
            <person name="Wu X.Y."/>
            <person name="Wu W.L."/>
            <person name="Chen Y.Y."/>
            <person name="Chang S.B."/>
            <person name="Sakamoto S."/>
            <person name="Ohme-Takagi M."/>
            <person name="Yagi M."/>
            <person name="Zeng S.J."/>
            <person name="Shen C.Y."/>
            <person name="Yeh C.M."/>
            <person name="Luo Y.B."/>
            <person name="Tsai W.C."/>
            <person name="Van de Peer Y."/>
            <person name="Liu Z.J."/>
        </authorList>
    </citation>
    <scope>NUCLEOTIDE SEQUENCE [LARGE SCALE GENOMIC DNA]</scope>
    <source>
        <strain evidence="3">cv. Shenzhen</strain>
        <tissue evidence="2">Stem</tissue>
    </source>
</reference>
<dbReference type="STRING" id="1088818.A0A2I0BAY6"/>
<proteinExistence type="predicted"/>